<dbReference type="AlphaFoldDB" id="G9X213"/>
<dbReference type="Proteomes" id="UP000006437">
    <property type="component" value="Unassembled WGS sequence"/>
</dbReference>
<reference evidence="1 2" key="1">
    <citation type="submission" date="2011-08" db="EMBL/GenBank/DDBJ databases">
        <title>The Genome Sequence of Eubacteriaceae bacterium ACC19a.</title>
        <authorList>
            <consortium name="The Broad Institute Genome Sequencing Platform"/>
            <person name="Earl A."/>
            <person name="Ward D."/>
            <person name="Feldgarden M."/>
            <person name="Gevers D."/>
            <person name="Sizova M."/>
            <person name="Hazen A."/>
            <person name="Epstein S."/>
            <person name="Young S.K."/>
            <person name="Zeng Q."/>
            <person name="Gargeya S."/>
            <person name="Fitzgerald M."/>
            <person name="Haas B."/>
            <person name="Abouelleil A."/>
            <person name="Alvarado L."/>
            <person name="Arachchi H.M."/>
            <person name="Berlin A."/>
            <person name="Brown A."/>
            <person name="Chapman S.B."/>
            <person name="Chen Z."/>
            <person name="Dunbar C."/>
            <person name="Freedman E."/>
            <person name="Gearin G."/>
            <person name="Gellesch M."/>
            <person name="Goldberg J."/>
            <person name="Griggs A."/>
            <person name="Gujja S."/>
            <person name="Heiman D."/>
            <person name="Howarth C."/>
            <person name="Larson L."/>
            <person name="Lui A."/>
            <person name="MacDonald P.J.P."/>
            <person name="Montmayeur A."/>
            <person name="Murphy C."/>
            <person name="Neiman D."/>
            <person name="Pearson M."/>
            <person name="Priest M."/>
            <person name="Roberts A."/>
            <person name="Saif S."/>
            <person name="Shea T."/>
            <person name="Shenoy N."/>
            <person name="Sisk P."/>
            <person name="Stolte C."/>
            <person name="Sykes S."/>
            <person name="Wortman J."/>
            <person name="Nusbaum C."/>
            <person name="Birren B."/>
        </authorList>
    </citation>
    <scope>NUCLEOTIDE SEQUENCE [LARGE SCALE GENOMIC DNA]</scope>
    <source>
        <strain evidence="1 2">ACC19a</strain>
    </source>
</reference>
<evidence type="ECO:0000313" key="2">
    <source>
        <dbReference type="Proteomes" id="UP000006437"/>
    </source>
</evidence>
<name>G9X213_9FIRM</name>
<organism evidence="1 2">
    <name type="scientific">Peptoanaerobacter stomatis</name>
    <dbReference type="NCBI Taxonomy" id="796937"/>
    <lineage>
        <taxon>Bacteria</taxon>
        <taxon>Bacillati</taxon>
        <taxon>Bacillota</taxon>
        <taxon>Clostridia</taxon>
        <taxon>Peptostreptococcales</taxon>
        <taxon>Filifactoraceae</taxon>
        <taxon>Peptoanaerobacter</taxon>
    </lineage>
</organism>
<protein>
    <submittedName>
        <fullName evidence="1">Uncharacterized protein</fullName>
    </submittedName>
</protein>
<accession>G9X213</accession>
<gene>
    <name evidence="1" type="ORF">HMPREF9629_00436</name>
</gene>
<dbReference type="RefSeq" id="WP_009524673.1">
    <property type="nucleotide sequence ID" value="NZ_JH414547.1"/>
</dbReference>
<sequence>MELAIYFNNGNVAYFKEVKGFEETKNEIKFAYFGQASQLDRQAKFLIENIAGWSLSEK</sequence>
<dbReference type="BioCyc" id="EBAC796937-HMP:GMGH-437-MONOMER"/>
<proteinExistence type="predicted"/>
<evidence type="ECO:0000313" key="1">
    <source>
        <dbReference type="EMBL" id="EHL13136.1"/>
    </source>
</evidence>
<dbReference type="EMBL" id="AFZE01000045">
    <property type="protein sequence ID" value="EHL13136.1"/>
    <property type="molecule type" value="Genomic_DNA"/>
</dbReference>
<dbReference type="HOGENOM" id="CLU_200364_0_0_9"/>
<comment type="caution">
    <text evidence="1">The sequence shown here is derived from an EMBL/GenBank/DDBJ whole genome shotgun (WGS) entry which is preliminary data.</text>
</comment>